<keyword evidence="8" id="KW-0804">Transcription</keyword>
<proteinExistence type="predicted"/>
<dbReference type="GO" id="GO:0050793">
    <property type="term" value="P:regulation of developmental process"/>
    <property type="evidence" value="ECO:0007669"/>
    <property type="project" value="TreeGrafter"/>
</dbReference>
<evidence type="ECO:0000256" key="7">
    <source>
        <dbReference type="ARBA" id="ARBA00023155"/>
    </source>
</evidence>
<protein>
    <submittedName>
        <fullName evidence="12">Zinc-finger homeodomain protein 6-like</fullName>
    </submittedName>
</protein>
<keyword evidence="7" id="KW-0371">Homeobox</keyword>
<dbReference type="GO" id="GO:0008270">
    <property type="term" value="F:zinc ion binding"/>
    <property type="evidence" value="ECO:0007669"/>
    <property type="project" value="UniProtKB-KW"/>
</dbReference>
<dbReference type="AlphaFoldDB" id="A0A8B8P2R2"/>
<dbReference type="PANTHER" id="PTHR31948">
    <property type="entry name" value="ZINC-FINGER HOMEODOMAIN PROTEIN 2"/>
    <property type="match status" value="1"/>
</dbReference>
<organism evidence="11 12">
    <name type="scientific">Rhodamnia argentea</name>
    <dbReference type="NCBI Taxonomy" id="178133"/>
    <lineage>
        <taxon>Eukaryota</taxon>
        <taxon>Viridiplantae</taxon>
        <taxon>Streptophyta</taxon>
        <taxon>Embryophyta</taxon>
        <taxon>Tracheophyta</taxon>
        <taxon>Spermatophyta</taxon>
        <taxon>Magnoliopsida</taxon>
        <taxon>eudicotyledons</taxon>
        <taxon>Gunneridae</taxon>
        <taxon>Pentapetalae</taxon>
        <taxon>rosids</taxon>
        <taxon>malvids</taxon>
        <taxon>Myrtales</taxon>
        <taxon>Myrtaceae</taxon>
        <taxon>Myrtoideae</taxon>
        <taxon>Myrteae</taxon>
        <taxon>Australasian group</taxon>
        <taxon>Rhodamnia</taxon>
    </lineage>
</organism>
<dbReference type="GO" id="GO:0000976">
    <property type="term" value="F:transcription cis-regulatory region binding"/>
    <property type="evidence" value="ECO:0007669"/>
    <property type="project" value="TreeGrafter"/>
</dbReference>
<dbReference type="GeneID" id="115739946"/>
<evidence type="ECO:0000256" key="1">
    <source>
        <dbReference type="ARBA" id="ARBA00004123"/>
    </source>
</evidence>
<evidence type="ECO:0000256" key="8">
    <source>
        <dbReference type="ARBA" id="ARBA00023163"/>
    </source>
</evidence>
<evidence type="ECO:0000256" key="5">
    <source>
        <dbReference type="ARBA" id="ARBA00023015"/>
    </source>
</evidence>
<evidence type="ECO:0000259" key="10">
    <source>
        <dbReference type="PROSITE" id="PS51523"/>
    </source>
</evidence>
<keyword evidence="9" id="KW-0539">Nucleus</keyword>
<dbReference type="NCBIfam" id="TIGR01565">
    <property type="entry name" value="homeo_ZF_HD"/>
    <property type="match status" value="1"/>
</dbReference>
<sequence>MGKYMLDGCSEYSPKNPSTDLLCAACRCHRNFHRKVAIFDLEMTEASGNYITGGQNIITPEEESLDLEVALPMLDAGREEERLNQLVAPAQPEKKQRRRKSKFTDEQVNQMRAFSEWLAWSTRDRTRAEEIKEFCAKMGISWTVFKTWLHNNKKHYGRGSSSKKNCLSSRDKI</sequence>
<dbReference type="KEGG" id="rarg:115739946"/>
<evidence type="ECO:0000313" key="11">
    <source>
        <dbReference type="Proteomes" id="UP000827889"/>
    </source>
</evidence>
<keyword evidence="5" id="KW-0805">Transcription regulation</keyword>
<dbReference type="PANTHER" id="PTHR31948:SF148">
    <property type="entry name" value="MINI ZINC FINGER PROTEIN 3"/>
    <property type="match status" value="1"/>
</dbReference>
<dbReference type="GO" id="GO:0003700">
    <property type="term" value="F:DNA-binding transcription factor activity"/>
    <property type="evidence" value="ECO:0007669"/>
    <property type="project" value="TreeGrafter"/>
</dbReference>
<dbReference type="GO" id="GO:0005634">
    <property type="term" value="C:nucleus"/>
    <property type="evidence" value="ECO:0007669"/>
    <property type="project" value="UniProtKB-SubCell"/>
</dbReference>
<evidence type="ECO:0000256" key="3">
    <source>
        <dbReference type="ARBA" id="ARBA00022771"/>
    </source>
</evidence>
<accession>A0A8B8P2R2</accession>
<dbReference type="Gene3D" id="1.10.10.60">
    <property type="entry name" value="Homeodomain-like"/>
    <property type="match status" value="1"/>
</dbReference>
<evidence type="ECO:0000256" key="9">
    <source>
        <dbReference type="ARBA" id="ARBA00023242"/>
    </source>
</evidence>
<evidence type="ECO:0000313" key="12">
    <source>
        <dbReference type="RefSeq" id="XP_030529127.1"/>
    </source>
</evidence>
<dbReference type="InterPro" id="IPR006455">
    <property type="entry name" value="Homeodomain_ZF_HD"/>
</dbReference>
<dbReference type="SUPFAM" id="SSF46689">
    <property type="entry name" value="Homeodomain-like"/>
    <property type="match status" value="1"/>
</dbReference>
<evidence type="ECO:0000256" key="6">
    <source>
        <dbReference type="ARBA" id="ARBA00023125"/>
    </source>
</evidence>
<keyword evidence="6" id="KW-0238">DNA-binding</keyword>
<feature type="domain" description="ZF-HD dimerization-type" evidence="10">
    <location>
        <begin position="1"/>
        <end position="36"/>
    </location>
</feature>
<evidence type="ECO:0000256" key="4">
    <source>
        <dbReference type="ARBA" id="ARBA00022833"/>
    </source>
</evidence>
<dbReference type="RefSeq" id="XP_030529127.1">
    <property type="nucleotide sequence ID" value="XM_030673267.1"/>
</dbReference>
<name>A0A8B8P2R2_9MYRT</name>
<keyword evidence="3" id="KW-0863">Zinc-finger</keyword>
<dbReference type="Proteomes" id="UP000827889">
    <property type="component" value="Chromosome 5"/>
</dbReference>
<dbReference type="PROSITE" id="PS51523">
    <property type="entry name" value="ZF_HD_DIMER"/>
    <property type="match status" value="1"/>
</dbReference>
<keyword evidence="2" id="KW-0479">Metal-binding</keyword>
<evidence type="ECO:0000256" key="2">
    <source>
        <dbReference type="ARBA" id="ARBA00022723"/>
    </source>
</evidence>
<keyword evidence="11" id="KW-1185">Reference proteome</keyword>
<gene>
    <name evidence="12" type="primary">LOC115739946</name>
</gene>
<keyword evidence="4" id="KW-0862">Zinc</keyword>
<dbReference type="InterPro" id="IPR009057">
    <property type="entry name" value="Homeodomain-like_sf"/>
</dbReference>
<reference evidence="12" key="1">
    <citation type="submission" date="2025-08" db="UniProtKB">
        <authorList>
            <consortium name="RefSeq"/>
        </authorList>
    </citation>
    <scope>IDENTIFICATION</scope>
    <source>
        <tissue evidence="12">Leaf</tissue>
    </source>
</reference>
<dbReference type="Pfam" id="PF04770">
    <property type="entry name" value="ZF-HD_dimer"/>
    <property type="match status" value="1"/>
</dbReference>
<dbReference type="InterPro" id="IPR006456">
    <property type="entry name" value="ZF_HD_homeobox_Cys/His_dimer"/>
</dbReference>
<dbReference type="OrthoDB" id="1884189at2759"/>
<comment type="subcellular location">
    <subcellularLocation>
        <location evidence="1">Nucleus</location>
    </subcellularLocation>
</comment>